<evidence type="ECO:0000259" key="2">
    <source>
        <dbReference type="SMART" id="SM01058"/>
    </source>
</evidence>
<dbReference type="SMART" id="SM01058">
    <property type="entry name" value="CarD_TRCF"/>
    <property type="match status" value="1"/>
</dbReference>
<evidence type="ECO:0000256" key="1">
    <source>
        <dbReference type="SAM" id="MobiDB-lite"/>
    </source>
</evidence>
<dbReference type="InterPro" id="IPR036101">
    <property type="entry name" value="CarD-like/TRCF_RID_sf"/>
</dbReference>
<dbReference type="Pfam" id="PF02559">
    <property type="entry name" value="CarD_TRCF_RID"/>
    <property type="match status" value="1"/>
</dbReference>
<evidence type="ECO:0000313" key="4">
    <source>
        <dbReference type="Proteomes" id="UP000186308"/>
    </source>
</evidence>
<dbReference type="InterPro" id="IPR048792">
    <property type="entry name" value="CarD_C"/>
</dbReference>
<gene>
    <name evidence="3" type="ORF">SAMN05421828_12253</name>
</gene>
<dbReference type="InterPro" id="IPR003711">
    <property type="entry name" value="CarD-like/TRCF_RID"/>
</dbReference>
<feature type="compositionally biased region" description="Low complexity" evidence="1">
    <location>
        <begin position="85"/>
        <end position="95"/>
    </location>
</feature>
<dbReference type="GO" id="GO:0009303">
    <property type="term" value="P:rRNA transcription"/>
    <property type="evidence" value="ECO:0007669"/>
    <property type="project" value="TreeGrafter"/>
</dbReference>
<feature type="compositionally biased region" description="Low complexity" evidence="1">
    <location>
        <begin position="20"/>
        <end position="33"/>
    </location>
</feature>
<feature type="compositionally biased region" description="Polar residues" evidence="1">
    <location>
        <begin position="34"/>
        <end position="44"/>
    </location>
</feature>
<sequence>MTQDQAEAEKPVKPARKAAAKAPAATESSAAKSTQTIDKPSTNPKVAPARARPAKSAEPAPEPAATMRPAAVRSISKKGAPPDMTATPQAAAKTAPEPDDEIAVESPAPKETPAAVERDAMPPPGPRPMLPQRAIAKAENFKAGDHVVYPTHGVGKVERIAAEEIAGQKLELIHITFDENRMTLRVPVNKARTAGLRKLSGRKQFDEVLAALKGRARVKRTMWSRRAQEYEAKINSGDPMAIAEVVRDLHRNAGQPDQSFSERQIFEAALERLAAEYGALEGLGKQEAIDKLLLFLKSE</sequence>
<dbReference type="Gene3D" id="2.40.10.170">
    <property type="match status" value="1"/>
</dbReference>
<dbReference type="InterPro" id="IPR052531">
    <property type="entry name" value="CarD-like_regulator"/>
</dbReference>
<feature type="compositionally biased region" description="Low complexity" evidence="1">
    <location>
        <begin position="47"/>
        <end position="71"/>
    </location>
</feature>
<keyword evidence="4" id="KW-1185">Reference proteome</keyword>
<proteinExistence type="predicted"/>
<comment type="caution">
    <text evidence="3">The sequence shown here is derived from an EMBL/GenBank/DDBJ whole genome shotgun (WGS) entry which is preliminary data.</text>
</comment>
<dbReference type="InterPro" id="IPR042215">
    <property type="entry name" value="CarD-like_C"/>
</dbReference>
<dbReference type="Pfam" id="PF21095">
    <property type="entry name" value="CarD_C"/>
    <property type="match status" value="1"/>
</dbReference>
<protein>
    <submittedName>
        <fullName evidence="3">Transcriptional regulator, CarD family</fullName>
    </submittedName>
</protein>
<dbReference type="EMBL" id="FTNE01000022">
    <property type="protein sequence ID" value="SIR27536.1"/>
    <property type="molecule type" value="Genomic_DNA"/>
</dbReference>
<dbReference type="Proteomes" id="UP000186308">
    <property type="component" value="Unassembled WGS sequence"/>
</dbReference>
<organism evidence="3 4">
    <name type="scientific">Acidiphilium rubrum</name>
    <dbReference type="NCBI Taxonomy" id="526"/>
    <lineage>
        <taxon>Bacteria</taxon>
        <taxon>Pseudomonadati</taxon>
        <taxon>Pseudomonadota</taxon>
        <taxon>Alphaproteobacteria</taxon>
        <taxon>Acetobacterales</taxon>
        <taxon>Acidocellaceae</taxon>
        <taxon>Acidiphilium</taxon>
    </lineage>
</organism>
<dbReference type="SUPFAM" id="SSF141259">
    <property type="entry name" value="CarD-like"/>
    <property type="match status" value="1"/>
</dbReference>
<accession>A0A8G2CMP0</accession>
<evidence type="ECO:0000313" key="3">
    <source>
        <dbReference type="EMBL" id="SIR27536.1"/>
    </source>
</evidence>
<reference evidence="3 4" key="1">
    <citation type="submission" date="2017-01" db="EMBL/GenBank/DDBJ databases">
        <authorList>
            <person name="Varghese N."/>
            <person name="Submissions S."/>
        </authorList>
    </citation>
    <scope>NUCLEOTIDE SEQUENCE [LARGE SCALE GENOMIC DNA]</scope>
    <source>
        <strain evidence="3 4">ATCC 35905</strain>
    </source>
</reference>
<dbReference type="PANTHER" id="PTHR38447">
    <property type="entry name" value="TRANSCRIPTION FACTOR YDEB-RELATED"/>
    <property type="match status" value="1"/>
</dbReference>
<name>A0A8G2CMP0_ACIRU</name>
<feature type="domain" description="CarD-like/TRCF RNAP-interacting" evidence="2">
    <location>
        <begin position="140"/>
        <end position="250"/>
    </location>
</feature>
<dbReference type="Gene3D" id="1.20.58.1290">
    <property type="entry name" value="CarD-like, C-terminal domain"/>
    <property type="match status" value="1"/>
</dbReference>
<feature type="region of interest" description="Disordered" evidence="1">
    <location>
        <begin position="1"/>
        <end position="131"/>
    </location>
</feature>
<dbReference type="AlphaFoldDB" id="A0A8G2CMP0"/>
<dbReference type="PANTHER" id="PTHR38447:SF1">
    <property type="entry name" value="RNA POLYMERASE-BINDING TRANSCRIPTION FACTOR CARD"/>
    <property type="match status" value="1"/>
</dbReference>